<dbReference type="EC" id="5.6.2.4" evidence="13 15"/>
<evidence type="ECO:0000313" key="19">
    <source>
        <dbReference type="Proteomes" id="UP000300381"/>
    </source>
</evidence>
<dbReference type="SMART" id="SM00490">
    <property type="entry name" value="HELICc"/>
    <property type="match status" value="1"/>
</dbReference>
<comment type="function">
    <text evidence="15">Plays a critical role in recombination and DNA repair. Helps process Holliday junction intermediates to mature products by catalyzing branch migration. Has replication fork regression activity, unwinds stalled or blocked replication forks to make a HJ that can be resolved. Has a DNA unwinding activity characteristic of a DNA helicase with 3'-5' polarity.</text>
</comment>
<dbReference type="CDD" id="cd04488">
    <property type="entry name" value="RecG_wedge_OBF"/>
    <property type="match status" value="1"/>
</dbReference>
<proteinExistence type="inferred from homology"/>
<keyword evidence="7 15" id="KW-0067">ATP-binding</keyword>
<evidence type="ECO:0000256" key="5">
    <source>
        <dbReference type="ARBA" id="ARBA00022801"/>
    </source>
</evidence>
<dbReference type="InterPro" id="IPR033454">
    <property type="entry name" value="RecG_wedge"/>
</dbReference>
<keyword evidence="10 15" id="KW-0234">DNA repair</keyword>
<dbReference type="GO" id="GO:0003677">
    <property type="term" value="F:DNA binding"/>
    <property type="evidence" value="ECO:0007669"/>
    <property type="project" value="UniProtKB-KW"/>
</dbReference>
<dbReference type="Pfam" id="PF17191">
    <property type="entry name" value="RecG_wedge"/>
    <property type="match status" value="1"/>
</dbReference>
<comment type="catalytic activity">
    <reaction evidence="12 15">
        <text>Couples ATP hydrolysis with the unwinding of duplex DNA by translocating in the 3'-5' direction.</text>
        <dbReference type="EC" id="5.6.2.4"/>
    </reaction>
</comment>
<keyword evidence="5 15" id="KW-0378">Hydrolase</keyword>
<dbReference type="SUPFAM" id="SSF52540">
    <property type="entry name" value="P-loop containing nucleoside triphosphate hydrolases"/>
    <property type="match status" value="2"/>
</dbReference>
<feature type="domain" description="Helicase C-terminal" evidence="17">
    <location>
        <begin position="450"/>
        <end position="610"/>
    </location>
</feature>
<dbReference type="GO" id="GO:0006310">
    <property type="term" value="P:DNA recombination"/>
    <property type="evidence" value="ECO:0007669"/>
    <property type="project" value="UniProtKB-UniRule"/>
</dbReference>
<dbReference type="Proteomes" id="UP000300381">
    <property type="component" value="Unassembled WGS sequence"/>
</dbReference>
<dbReference type="PANTHER" id="PTHR47964:SF1">
    <property type="entry name" value="ATP-DEPENDENT DNA HELICASE HOMOLOG RECG, CHLOROPLASTIC"/>
    <property type="match status" value="1"/>
</dbReference>
<dbReference type="Pfam" id="PF19833">
    <property type="entry name" value="RecG_dom3_C"/>
    <property type="match status" value="1"/>
</dbReference>
<dbReference type="InterPro" id="IPR011545">
    <property type="entry name" value="DEAD/DEAH_box_helicase_dom"/>
</dbReference>
<dbReference type="InterPro" id="IPR014001">
    <property type="entry name" value="Helicase_ATP-bd"/>
</dbReference>
<evidence type="ECO:0000259" key="16">
    <source>
        <dbReference type="PROSITE" id="PS51192"/>
    </source>
</evidence>
<dbReference type="InterPro" id="IPR012340">
    <property type="entry name" value="NA-bd_OB-fold"/>
</dbReference>
<accession>A0A480B3P1</accession>
<evidence type="ECO:0000256" key="2">
    <source>
        <dbReference type="ARBA" id="ARBA00017846"/>
    </source>
</evidence>
<keyword evidence="4 15" id="KW-0227">DNA damage</keyword>
<gene>
    <name evidence="18" type="primary">recG</name>
    <name evidence="18" type="ORF">PAGU1578_09530</name>
</gene>
<keyword evidence="9 15" id="KW-0233">DNA recombination</keyword>
<evidence type="ECO:0000256" key="4">
    <source>
        <dbReference type="ARBA" id="ARBA00022763"/>
    </source>
</evidence>
<dbReference type="InterPro" id="IPR027417">
    <property type="entry name" value="P-loop_NTPase"/>
</dbReference>
<dbReference type="InterPro" id="IPR047112">
    <property type="entry name" value="RecG/Mfd"/>
</dbReference>
<evidence type="ECO:0000256" key="7">
    <source>
        <dbReference type="ARBA" id="ARBA00022840"/>
    </source>
</evidence>
<keyword evidence="11" id="KW-0413">Isomerase</keyword>
<dbReference type="GO" id="GO:0043138">
    <property type="term" value="F:3'-5' DNA helicase activity"/>
    <property type="evidence" value="ECO:0007669"/>
    <property type="project" value="UniProtKB-EC"/>
</dbReference>
<organism evidence="18 19">
    <name type="scientific">Veillonella tobetsuensis</name>
    <dbReference type="NCBI Taxonomy" id="1110546"/>
    <lineage>
        <taxon>Bacteria</taxon>
        <taxon>Bacillati</taxon>
        <taxon>Bacillota</taxon>
        <taxon>Negativicutes</taxon>
        <taxon>Veillonellales</taxon>
        <taxon>Veillonellaceae</taxon>
        <taxon>Veillonella</taxon>
    </lineage>
</organism>
<dbReference type="EMBL" id="BJCQ01000017">
    <property type="protein sequence ID" value="GCL67332.1"/>
    <property type="molecule type" value="Genomic_DNA"/>
</dbReference>
<dbReference type="GO" id="GO:0006281">
    <property type="term" value="P:DNA repair"/>
    <property type="evidence" value="ECO:0007669"/>
    <property type="project" value="UniProtKB-UniRule"/>
</dbReference>
<feature type="domain" description="Helicase ATP-binding" evidence="16">
    <location>
        <begin position="270"/>
        <end position="431"/>
    </location>
</feature>
<dbReference type="GO" id="GO:0016887">
    <property type="term" value="F:ATP hydrolysis activity"/>
    <property type="evidence" value="ECO:0007669"/>
    <property type="project" value="RHEA"/>
</dbReference>
<dbReference type="NCBIfam" id="TIGR00643">
    <property type="entry name" value="recG"/>
    <property type="match status" value="1"/>
</dbReference>
<keyword evidence="3 15" id="KW-0547">Nucleotide-binding</keyword>
<dbReference type="Pfam" id="PF00270">
    <property type="entry name" value="DEAD"/>
    <property type="match status" value="1"/>
</dbReference>
<protein>
    <recommendedName>
        <fullName evidence="2 15">ATP-dependent DNA helicase RecG</fullName>
        <ecNumber evidence="13 15">5.6.2.4</ecNumber>
    </recommendedName>
</protein>
<evidence type="ECO:0000256" key="8">
    <source>
        <dbReference type="ARBA" id="ARBA00023125"/>
    </source>
</evidence>
<dbReference type="Pfam" id="PF00271">
    <property type="entry name" value="Helicase_C"/>
    <property type="match status" value="1"/>
</dbReference>
<comment type="catalytic activity">
    <reaction evidence="14 15">
        <text>ATP + H2O = ADP + phosphate + H(+)</text>
        <dbReference type="Rhea" id="RHEA:13065"/>
        <dbReference type="ChEBI" id="CHEBI:15377"/>
        <dbReference type="ChEBI" id="CHEBI:15378"/>
        <dbReference type="ChEBI" id="CHEBI:30616"/>
        <dbReference type="ChEBI" id="CHEBI:43474"/>
        <dbReference type="ChEBI" id="CHEBI:456216"/>
        <dbReference type="EC" id="5.6.2.4"/>
    </reaction>
</comment>
<evidence type="ECO:0000256" key="13">
    <source>
        <dbReference type="ARBA" id="ARBA00034808"/>
    </source>
</evidence>
<dbReference type="PANTHER" id="PTHR47964">
    <property type="entry name" value="ATP-DEPENDENT DNA HELICASE HOMOLOG RECG, CHLOROPLASTIC"/>
    <property type="match status" value="1"/>
</dbReference>
<evidence type="ECO:0000256" key="1">
    <source>
        <dbReference type="ARBA" id="ARBA00007504"/>
    </source>
</evidence>
<dbReference type="Gene3D" id="2.40.50.140">
    <property type="entry name" value="Nucleic acid-binding proteins"/>
    <property type="match status" value="1"/>
</dbReference>
<dbReference type="GO" id="GO:0005524">
    <property type="term" value="F:ATP binding"/>
    <property type="evidence" value="ECO:0007669"/>
    <property type="project" value="UniProtKB-KW"/>
</dbReference>
<evidence type="ECO:0000256" key="14">
    <source>
        <dbReference type="ARBA" id="ARBA00048988"/>
    </source>
</evidence>
<dbReference type="NCBIfam" id="NF008168">
    <property type="entry name" value="PRK10917.2-2"/>
    <property type="match status" value="1"/>
</dbReference>
<dbReference type="Gene3D" id="3.40.50.300">
    <property type="entry name" value="P-loop containing nucleotide triphosphate hydrolases"/>
    <property type="match status" value="2"/>
</dbReference>
<name>A0A480B3P1_9FIRM</name>
<keyword evidence="6 15" id="KW-0347">Helicase</keyword>
<dbReference type="PROSITE" id="PS51192">
    <property type="entry name" value="HELICASE_ATP_BIND_1"/>
    <property type="match status" value="1"/>
</dbReference>
<evidence type="ECO:0000256" key="15">
    <source>
        <dbReference type="RuleBase" id="RU363016"/>
    </source>
</evidence>
<dbReference type="NCBIfam" id="NF008165">
    <property type="entry name" value="PRK10917.1-3"/>
    <property type="match status" value="1"/>
</dbReference>
<reference evidence="18 19" key="1">
    <citation type="submission" date="2019-03" db="EMBL/GenBank/DDBJ databases">
        <title>Draft genome sequences of two Veillonella tobetsuensis clinical isolates from intraoperative bronchial fluids of elderly patients with pulmonary carcinoma.</title>
        <authorList>
            <person name="Akiyama T."/>
        </authorList>
    </citation>
    <scope>NUCLEOTIDE SEQUENCE [LARGE SCALE GENOMIC DNA]</scope>
    <source>
        <strain evidence="18 19">PAGU 1578</strain>
    </source>
</reference>
<comment type="caution">
    <text evidence="18">The sequence shown here is derived from an EMBL/GenBank/DDBJ whole genome shotgun (WGS) entry which is preliminary data.</text>
</comment>
<dbReference type="CDD" id="cd18811">
    <property type="entry name" value="SF2_C_RecG"/>
    <property type="match status" value="1"/>
</dbReference>
<evidence type="ECO:0000256" key="9">
    <source>
        <dbReference type="ARBA" id="ARBA00023172"/>
    </source>
</evidence>
<evidence type="ECO:0000256" key="10">
    <source>
        <dbReference type="ARBA" id="ARBA00023204"/>
    </source>
</evidence>
<dbReference type="InterPro" id="IPR001650">
    <property type="entry name" value="Helicase_C-like"/>
</dbReference>
<evidence type="ECO:0000256" key="6">
    <source>
        <dbReference type="ARBA" id="ARBA00022806"/>
    </source>
</evidence>
<dbReference type="PROSITE" id="PS51194">
    <property type="entry name" value="HELICASE_CTER"/>
    <property type="match status" value="1"/>
</dbReference>
<evidence type="ECO:0000256" key="3">
    <source>
        <dbReference type="ARBA" id="ARBA00022741"/>
    </source>
</evidence>
<dbReference type="SMART" id="SM00487">
    <property type="entry name" value="DEXDc"/>
    <property type="match status" value="1"/>
</dbReference>
<dbReference type="AlphaFoldDB" id="A0A480B3P1"/>
<evidence type="ECO:0000259" key="17">
    <source>
        <dbReference type="PROSITE" id="PS51194"/>
    </source>
</evidence>
<evidence type="ECO:0000256" key="11">
    <source>
        <dbReference type="ARBA" id="ARBA00023235"/>
    </source>
</evidence>
<keyword evidence="8" id="KW-0238">DNA-binding</keyword>
<dbReference type="InterPro" id="IPR045562">
    <property type="entry name" value="RecG_dom3_C"/>
</dbReference>
<comment type="similarity">
    <text evidence="1 15">Belongs to the helicase family. RecG subfamily.</text>
</comment>
<dbReference type="InterPro" id="IPR004609">
    <property type="entry name" value="ATP-dep_DNA_helicase_RecG"/>
</dbReference>
<evidence type="ECO:0000313" key="18">
    <source>
        <dbReference type="EMBL" id="GCL67332.1"/>
    </source>
</evidence>
<dbReference type="SUPFAM" id="SSF50249">
    <property type="entry name" value="Nucleic acid-binding proteins"/>
    <property type="match status" value="1"/>
</dbReference>
<sequence length="681" mass="77132">MINEALTSIKGIGPGREKQLHKLGINNVSNLLVYFPRSYEDRRKIFSIKELENGVTAGVVGTVVSIMEKKPRPRLSILDITITDGTGPMKIVLFNQGYKKNFYKKGQRLYAYGKAEFQYGSMQMNSPQIENLGTDAMPDTGIVPIYPLAEGVSQYVVRSSIRNWFDAHHTMDEIMPPEIRANHMTMNRYDAFKEMHFPSSSESYEKARYQLAYEELFIMQSGLALLRNKEKCHVGPKMEPDGVLMEQCKENLPFQLTGDQERAISEISQDMQDERPMQRLLQGDVGSGKTVVATLSLVKAVENGYQAVIMAPTEILATQHYEGITELCKHLPINIALLTGSTSKKEKDRIYEELQNGTIQLIIGTHALIQDKVQFKNLGLVIIDEQHRFGVNQRAALQHKGVYPHVLIMTATPIPRTMTLSVYGDLAVSIIKEMPPGRKPVKTYVVDSSYKERLRVFFGKEMTIGHQVYVVCPLVEESEKLDLQAAEELFLELKDYFYKSFEVGLVHGRMNPKEKDEVMQAFHEGHIQLLVSTTVIEVGVNVPNATIMCIEGAERFGLSQLHQLRGRVGRGDIQAYCILVSDSKGDVSQERLRLMESTHDGFELAEQDLLLRGSGQLFGLAQSGLPDLRIANIIKDIDILVQARNDVLSYIREFGIEQLEKYMKLELEKRFGEKFLRILYN</sequence>
<evidence type="ECO:0000256" key="12">
    <source>
        <dbReference type="ARBA" id="ARBA00034617"/>
    </source>
</evidence>
<dbReference type="CDD" id="cd17992">
    <property type="entry name" value="DEXHc_RecG"/>
    <property type="match status" value="1"/>
</dbReference>